<feature type="chain" id="PRO_5012488082" evidence="4">
    <location>
        <begin position="31"/>
        <end position="342"/>
    </location>
</feature>
<accession>A0A217EDK6</accession>
<dbReference type="InterPro" id="IPR036937">
    <property type="entry name" value="Adhesion_dom_fimbrial_sf"/>
</dbReference>
<keyword evidence="7" id="KW-1185">Reference proteome</keyword>
<proteinExistence type="predicted"/>
<evidence type="ECO:0000313" key="7">
    <source>
        <dbReference type="Proteomes" id="UP000243463"/>
    </source>
</evidence>
<keyword evidence="3" id="KW-0281">Fimbrium</keyword>
<sequence length="342" mass="37083">MNFKKIKYSLALSCPAFFLVNLFSLNSALAADCYPAGSAFIYNHEYSFNSTQNYPGYSPPWKDLSRGGTYSVSGACANVIQNTYFTFKPATGLTSAGSSDGAQWFDVPNNDYLQVAMKVYIAGNRKTFFDVPQSSISNLCNGTCGNFYGTGGQVKVKLRIKKKFVGQSFLVNRDIGYVYAASSANDTPSRPIVIIRLNAVMTVPQSCSFDVGDVIEFDFGSIPSSAFSGGAGTKAQGVNVITKNVGIECKNIDAQQMLSARLEVANFTNNMIISDNPDVGFQLADVNDTVLIPNNINSFIPFRLDENARSNFILKSWPVSITGQIPKAGPVAAQGHIRIDFQ</sequence>
<evidence type="ECO:0000256" key="4">
    <source>
        <dbReference type="SAM" id="SignalP"/>
    </source>
</evidence>
<keyword evidence="2 4" id="KW-0732">Signal</keyword>
<evidence type="ECO:0000256" key="2">
    <source>
        <dbReference type="ARBA" id="ARBA00022729"/>
    </source>
</evidence>
<dbReference type="PANTHER" id="PTHR33420:SF31">
    <property type="entry name" value="TYPE 1 FIMBRIN D-MANNOSE SPECIFIC ADHESIN"/>
    <property type="match status" value="1"/>
</dbReference>
<name>A0A217EDK6_9GAMM</name>
<gene>
    <name evidence="6" type="ORF">SAMN05444584_0306</name>
</gene>
<comment type="subcellular location">
    <subcellularLocation>
        <location evidence="1">Fimbrium</location>
    </subcellularLocation>
</comment>
<organism evidence="6 7">
    <name type="scientific">Acinetobacter apis</name>
    <dbReference type="NCBI Taxonomy" id="1229165"/>
    <lineage>
        <taxon>Bacteria</taxon>
        <taxon>Pseudomonadati</taxon>
        <taxon>Pseudomonadota</taxon>
        <taxon>Gammaproteobacteria</taxon>
        <taxon>Moraxellales</taxon>
        <taxon>Moraxellaceae</taxon>
        <taxon>Acinetobacter</taxon>
    </lineage>
</organism>
<feature type="domain" description="Fimbrial-type adhesion" evidence="5">
    <location>
        <begin position="200"/>
        <end position="342"/>
    </location>
</feature>
<dbReference type="InterPro" id="IPR000259">
    <property type="entry name" value="Adhesion_dom_fimbrial"/>
</dbReference>
<evidence type="ECO:0000256" key="1">
    <source>
        <dbReference type="ARBA" id="ARBA00004561"/>
    </source>
</evidence>
<dbReference type="AlphaFoldDB" id="A0A217EDK6"/>
<feature type="signal peptide" evidence="4">
    <location>
        <begin position="1"/>
        <end position="30"/>
    </location>
</feature>
<dbReference type="Gene3D" id="2.60.40.1090">
    <property type="entry name" value="Fimbrial-type adhesion domain"/>
    <property type="match status" value="1"/>
</dbReference>
<dbReference type="EMBL" id="FZLN01000001">
    <property type="protein sequence ID" value="SNQ28387.1"/>
    <property type="molecule type" value="Genomic_DNA"/>
</dbReference>
<dbReference type="InterPro" id="IPR008966">
    <property type="entry name" value="Adhesion_dom_sf"/>
</dbReference>
<dbReference type="OrthoDB" id="8582771at2"/>
<dbReference type="GO" id="GO:0009289">
    <property type="term" value="C:pilus"/>
    <property type="evidence" value="ECO:0007669"/>
    <property type="project" value="UniProtKB-SubCell"/>
</dbReference>
<protein>
    <submittedName>
        <fullName evidence="6">Minor fimbrial subunit</fullName>
    </submittedName>
</protein>
<dbReference type="RefSeq" id="WP_088822403.1">
    <property type="nucleotide sequence ID" value="NZ_FZLN01000001.1"/>
</dbReference>
<evidence type="ECO:0000256" key="3">
    <source>
        <dbReference type="ARBA" id="ARBA00023263"/>
    </source>
</evidence>
<dbReference type="GO" id="GO:0043709">
    <property type="term" value="P:cell adhesion involved in single-species biofilm formation"/>
    <property type="evidence" value="ECO:0007669"/>
    <property type="project" value="TreeGrafter"/>
</dbReference>
<dbReference type="Pfam" id="PF00419">
    <property type="entry name" value="Fimbrial"/>
    <property type="match status" value="1"/>
</dbReference>
<dbReference type="PANTHER" id="PTHR33420">
    <property type="entry name" value="FIMBRIAL SUBUNIT ELFA-RELATED"/>
    <property type="match status" value="1"/>
</dbReference>
<dbReference type="InterPro" id="IPR050263">
    <property type="entry name" value="Bact_Fimbrial_Adh_Pro"/>
</dbReference>
<evidence type="ECO:0000313" key="6">
    <source>
        <dbReference type="EMBL" id="SNQ28387.1"/>
    </source>
</evidence>
<evidence type="ECO:0000259" key="5">
    <source>
        <dbReference type="Pfam" id="PF00419"/>
    </source>
</evidence>
<dbReference type="Proteomes" id="UP000243463">
    <property type="component" value="Unassembled WGS sequence"/>
</dbReference>
<reference evidence="7" key="1">
    <citation type="submission" date="2017-06" db="EMBL/GenBank/DDBJ databases">
        <authorList>
            <person name="Varghese N."/>
            <person name="Submissions S."/>
        </authorList>
    </citation>
    <scope>NUCLEOTIDE SEQUENCE [LARGE SCALE GENOMIC DNA]</scope>
    <source>
        <strain evidence="7">ANC 5114</strain>
    </source>
</reference>
<dbReference type="SUPFAM" id="SSF49401">
    <property type="entry name" value="Bacterial adhesins"/>
    <property type="match status" value="1"/>
</dbReference>